<dbReference type="CDD" id="cd24052">
    <property type="entry name" value="ASKHA_NBD_HpPPX-GppA-like"/>
    <property type="match status" value="1"/>
</dbReference>
<dbReference type="InterPro" id="IPR050273">
    <property type="entry name" value="GppA/Ppx_hydrolase"/>
</dbReference>
<keyword evidence="4" id="KW-1185">Reference proteome</keyword>
<evidence type="ECO:0000313" key="3">
    <source>
        <dbReference type="EMBL" id="ADU28171.1"/>
    </source>
</evidence>
<dbReference type="STRING" id="663278.Ethha_2678"/>
<accession>E6U7P8</accession>
<dbReference type="PANTHER" id="PTHR30005:SF0">
    <property type="entry name" value="RETROGRADE REGULATION PROTEIN 2"/>
    <property type="match status" value="1"/>
</dbReference>
<evidence type="ECO:0000313" key="4">
    <source>
        <dbReference type="Proteomes" id="UP000001551"/>
    </source>
</evidence>
<evidence type="ECO:0000259" key="2">
    <source>
        <dbReference type="Pfam" id="PF02541"/>
    </source>
</evidence>
<comment type="similarity">
    <text evidence="1">Belongs to the GppA/Ppx family.</text>
</comment>
<dbReference type="KEGG" id="eha:Ethha_2678"/>
<evidence type="ECO:0000256" key="1">
    <source>
        <dbReference type="ARBA" id="ARBA00007125"/>
    </source>
</evidence>
<dbReference type="SUPFAM" id="SSF53067">
    <property type="entry name" value="Actin-like ATPase domain"/>
    <property type="match status" value="2"/>
</dbReference>
<dbReference type="Proteomes" id="UP000001551">
    <property type="component" value="Chromosome"/>
</dbReference>
<reference evidence="3 4" key="1">
    <citation type="submission" date="2010-12" db="EMBL/GenBank/DDBJ databases">
        <title>Complete sequence of Ethanoligenens harbinense YUAN-3.</title>
        <authorList>
            <person name="Lucas S."/>
            <person name="Copeland A."/>
            <person name="Lapidus A."/>
            <person name="Cheng J.-F."/>
            <person name="Bruce D."/>
            <person name="Goodwin L."/>
            <person name="Pitluck S."/>
            <person name="Chertkov O."/>
            <person name="Misra M."/>
            <person name="Detter J.C."/>
            <person name="Han C."/>
            <person name="Tapia R."/>
            <person name="Land M."/>
            <person name="Hauser L."/>
            <person name="Jeffries C."/>
            <person name="Kyrpides N."/>
            <person name="Ivanova N."/>
            <person name="Mikhailova N."/>
            <person name="Wang A."/>
            <person name="Mouttaki H."/>
            <person name="He Z."/>
            <person name="Zhou J."/>
            <person name="Hemme C.L."/>
            <person name="Woyke T."/>
        </authorList>
    </citation>
    <scope>NUCLEOTIDE SEQUENCE [LARGE SCALE GENOMIC DNA]</scope>
    <source>
        <strain evidence="4">DSM 18485 / JCM 12961 / CGMCC 1.5033 / YUAN-3</strain>
    </source>
</reference>
<dbReference type="InterPro" id="IPR003695">
    <property type="entry name" value="Ppx_GppA_N"/>
</dbReference>
<name>E6U7P8_ETHHY</name>
<sequence length="302" mass="33236">MRRAVVDLGSNTMRMEVYDEKEGQLQHIVSAKEVVGMIGYMEKGEISEEGILRVVNGLRAFRETAVAVRVERFNCFATAGLRAVKNAEDVVRRVKEQVGIDVDIISGEEEARLDFAGAYIPPEVEKGLVVDMGGGSTEIVRFADGHIDNCISLPYGSLSLYKRFVKKIIPGAGELRKIKEFAEHQLECVDWLKSVGGHVCLIGGTGRAIARLHQDVYGRAGEALQGYMFDAQDIAALMKWVLSHHKVGVRRILRVEPDRIHTILPGMAALARLVGYAGAATVSLSRSGVREGYLKTVMLNDR</sequence>
<dbReference type="AlphaFoldDB" id="E6U7P8"/>
<dbReference type="RefSeq" id="WP_013486514.1">
    <property type="nucleotide sequence ID" value="NC_014828.1"/>
</dbReference>
<dbReference type="GO" id="GO:0006357">
    <property type="term" value="P:regulation of transcription by RNA polymerase II"/>
    <property type="evidence" value="ECO:0007669"/>
    <property type="project" value="TreeGrafter"/>
</dbReference>
<dbReference type="InterPro" id="IPR043129">
    <property type="entry name" value="ATPase_NBD"/>
</dbReference>
<protein>
    <submittedName>
        <fullName evidence="3">Ppx/GppA phosphatase</fullName>
    </submittedName>
</protein>
<gene>
    <name evidence="3" type="ordered locus">Ethha_2678</name>
</gene>
<feature type="domain" description="Ppx/GppA phosphatase N-terminal" evidence="2">
    <location>
        <begin position="17"/>
        <end position="298"/>
    </location>
</feature>
<dbReference type="HOGENOM" id="CLU_025908_1_0_9"/>
<organism evidence="3 4">
    <name type="scientific">Ethanoligenens harbinense (strain DSM 18485 / JCM 12961 / CGMCC 1.5033 / YUAN-3)</name>
    <dbReference type="NCBI Taxonomy" id="663278"/>
    <lineage>
        <taxon>Bacteria</taxon>
        <taxon>Bacillati</taxon>
        <taxon>Bacillota</taxon>
        <taxon>Clostridia</taxon>
        <taxon>Eubacteriales</taxon>
        <taxon>Oscillospiraceae</taxon>
        <taxon>Ethanoligenens</taxon>
    </lineage>
</organism>
<dbReference type="Gene3D" id="3.30.420.150">
    <property type="entry name" value="Exopolyphosphatase. Domain 2"/>
    <property type="match status" value="1"/>
</dbReference>
<dbReference type="PANTHER" id="PTHR30005">
    <property type="entry name" value="EXOPOLYPHOSPHATASE"/>
    <property type="match status" value="1"/>
</dbReference>
<dbReference type="eggNOG" id="COG0248">
    <property type="taxonomic scope" value="Bacteria"/>
</dbReference>
<dbReference type="Pfam" id="PF02541">
    <property type="entry name" value="Ppx-GppA"/>
    <property type="match status" value="1"/>
</dbReference>
<dbReference type="Gene3D" id="3.30.420.40">
    <property type="match status" value="1"/>
</dbReference>
<proteinExistence type="inferred from homology"/>
<dbReference type="EMBL" id="CP002400">
    <property type="protein sequence ID" value="ADU28171.1"/>
    <property type="molecule type" value="Genomic_DNA"/>
</dbReference>